<dbReference type="PANTHER" id="PTHR22977">
    <property type="entry name" value="COX ASSEMBLY MITOCHONDRIAL PROTEIN"/>
    <property type="match status" value="1"/>
</dbReference>
<dbReference type="InterPro" id="IPR013892">
    <property type="entry name" value="Cyt_c_biogenesis_Cmc1-like"/>
</dbReference>
<dbReference type="GO" id="GO:0005739">
    <property type="term" value="C:mitochondrion"/>
    <property type="evidence" value="ECO:0007669"/>
    <property type="project" value="TreeGrafter"/>
</dbReference>
<dbReference type="STRING" id="77044.A0A1S8A7D7"/>
<evidence type="ECO:0000256" key="2">
    <source>
        <dbReference type="ARBA" id="ARBA00023157"/>
    </source>
</evidence>
<keyword evidence="2" id="KW-1015">Disulfide bond</keyword>
<organism evidence="4">
    <name type="scientific">Rosellinia necatrix</name>
    <name type="common">White root-rot fungus</name>
    <dbReference type="NCBI Taxonomy" id="77044"/>
    <lineage>
        <taxon>Eukaryota</taxon>
        <taxon>Fungi</taxon>
        <taxon>Dikarya</taxon>
        <taxon>Ascomycota</taxon>
        <taxon>Pezizomycotina</taxon>
        <taxon>Sordariomycetes</taxon>
        <taxon>Xylariomycetidae</taxon>
        <taxon>Xylariales</taxon>
        <taxon>Xylariaceae</taxon>
        <taxon>Rosellinia</taxon>
    </lineage>
</organism>
<evidence type="ECO:0000313" key="5">
    <source>
        <dbReference type="Proteomes" id="UP000054516"/>
    </source>
</evidence>
<protein>
    <submittedName>
        <fullName evidence="4">Putative cytochrome c oxidase biogenesis protein</fullName>
    </submittedName>
</protein>
<dbReference type="OMA" id="RQCTEEI"/>
<dbReference type="PANTHER" id="PTHR22977:SF5">
    <property type="entry name" value="COX ASSEMBLY MITOCHONDRIAL PROTEIN HOMOLOG"/>
    <property type="match status" value="1"/>
</dbReference>
<feature type="region of interest" description="Disordered" evidence="3">
    <location>
        <begin position="172"/>
        <end position="203"/>
    </location>
</feature>
<evidence type="ECO:0000256" key="3">
    <source>
        <dbReference type="SAM" id="MobiDB-lite"/>
    </source>
</evidence>
<name>A0A1S8A7D7_ROSNE</name>
<proteinExistence type="inferred from homology"/>
<dbReference type="EMBL" id="DF977455">
    <property type="protein sequence ID" value="GAW25630.1"/>
    <property type="molecule type" value="Genomic_DNA"/>
</dbReference>
<evidence type="ECO:0000256" key="1">
    <source>
        <dbReference type="ARBA" id="ARBA00007347"/>
    </source>
</evidence>
<accession>A0A1S8A7D7</accession>
<feature type="region of interest" description="Disordered" evidence="3">
    <location>
        <begin position="12"/>
        <end position="57"/>
    </location>
</feature>
<dbReference type="OrthoDB" id="6224010at2759"/>
<dbReference type="AlphaFoldDB" id="A0A1S8A7D7"/>
<evidence type="ECO:0000313" key="4">
    <source>
        <dbReference type="EMBL" id="GAW25630.1"/>
    </source>
</evidence>
<comment type="similarity">
    <text evidence="1">Belongs to the CMC family.</text>
</comment>
<dbReference type="Pfam" id="PF08583">
    <property type="entry name" value="Cmc1"/>
    <property type="match status" value="1"/>
</dbReference>
<keyword evidence="5" id="KW-1185">Reference proteome</keyword>
<feature type="compositionally biased region" description="Low complexity" evidence="3">
    <location>
        <begin position="12"/>
        <end position="25"/>
    </location>
</feature>
<dbReference type="Proteomes" id="UP000054516">
    <property type="component" value="Unassembled WGS sequence"/>
</dbReference>
<sequence>MAAAAAAEAATTVAQATQFKMASAGGEAGGRRSGGKTREEEERLPMPSRNPLPLSASQEAQVREVFNARVRAHCSEDIKAFADCARNRTFSIPFACRALSHAMNNCMLAHATAAEHDRAREDWFAARAARARERERKERRRLEQEAFHREWWGLPDRDPAAVRRDLEKLERPERIGGAVVRRPASDLPPSSAANSGTKGDGGR</sequence>
<gene>
    <name evidence="4" type="ORF">SAMD00023353_1000980</name>
</gene>
<reference evidence="4" key="1">
    <citation type="submission" date="2016-03" db="EMBL/GenBank/DDBJ databases">
        <title>Draft genome sequence of Rosellinia necatrix.</title>
        <authorList>
            <person name="Kanematsu S."/>
        </authorList>
    </citation>
    <scope>NUCLEOTIDE SEQUENCE [LARGE SCALE GENOMIC DNA]</scope>
    <source>
        <strain evidence="4">W97</strain>
    </source>
</reference>